<organism evidence="1 2">
    <name type="scientific">Lentibacillus populi</name>
    <dbReference type="NCBI Taxonomy" id="1827502"/>
    <lineage>
        <taxon>Bacteria</taxon>
        <taxon>Bacillati</taxon>
        <taxon>Bacillota</taxon>
        <taxon>Bacilli</taxon>
        <taxon>Bacillales</taxon>
        <taxon>Bacillaceae</taxon>
        <taxon>Lentibacillus</taxon>
    </lineage>
</organism>
<accession>A0A9W5X4G6</accession>
<protein>
    <submittedName>
        <fullName evidence="1">Uncharacterized protein</fullName>
    </submittedName>
</protein>
<dbReference type="InterPro" id="IPR038765">
    <property type="entry name" value="Papain-like_cys_pep_sf"/>
</dbReference>
<sequence length="209" mass="24397">MGEKTIYFLFTDTGTYLAKAINYCTKQSLNHVSIAFDHELKEVYSFGRKRPRNPFIGGFVREDIRSDFLKESACAIYSYRLSEADCEKVLRKIKEIEARKHDYKYNFLGLIGVLLRIEIEREHALFCSQFVATVLRETESFDVKKPPCFVTPADIRNHIGLNLIYRGRLGDYQQCMKQAEHKLVKGEQTLSKQSFIYTLSEKVKQFVIR</sequence>
<name>A0A9W5X4G6_9BACI</name>
<proteinExistence type="predicted"/>
<gene>
    <name evidence="1" type="ORF">GCM10011409_11100</name>
</gene>
<dbReference type="EMBL" id="BMJD01000005">
    <property type="protein sequence ID" value="GGB35421.1"/>
    <property type="molecule type" value="Genomic_DNA"/>
</dbReference>
<reference evidence="1" key="1">
    <citation type="journal article" date="2014" name="Int. J. Syst. Evol. Microbiol.">
        <title>Complete genome sequence of Corynebacterium casei LMG S-19264T (=DSM 44701T), isolated from a smear-ripened cheese.</title>
        <authorList>
            <consortium name="US DOE Joint Genome Institute (JGI-PGF)"/>
            <person name="Walter F."/>
            <person name="Albersmeier A."/>
            <person name="Kalinowski J."/>
            <person name="Ruckert C."/>
        </authorList>
    </citation>
    <scope>NUCLEOTIDE SEQUENCE</scope>
    <source>
        <strain evidence="1">CGMCC 1.15454</strain>
    </source>
</reference>
<dbReference type="Gene3D" id="3.90.1720.10">
    <property type="entry name" value="endopeptidase domain like (from Nostoc punctiforme)"/>
    <property type="match status" value="1"/>
</dbReference>
<dbReference type="SUPFAM" id="SSF54001">
    <property type="entry name" value="Cysteine proteinases"/>
    <property type="match status" value="1"/>
</dbReference>
<reference evidence="1" key="2">
    <citation type="submission" date="2020-09" db="EMBL/GenBank/DDBJ databases">
        <authorList>
            <person name="Sun Q."/>
            <person name="Zhou Y."/>
        </authorList>
    </citation>
    <scope>NUCLEOTIDE SEQUENCE</scope>
    <source>
        <strain evidence="1">CGMCC 1.15454</strain>
    </source>
</reference>
<evidence type="ECO:0000313" key="1">
    <source>
        <dbReference type="EMBL" id="GGB35421.1"/>
    </source>
</evidence>
<comment type="caution">
    <text evidence="1">The sequence shown here is derived from an EMBL/GenBank/DDBJ whole genome shotgun (WGS) entry which is preliminary data.</text>
</comment>
<dbReference type="AlphaFoldDB" id="A0A9W5X4G6"/>
<evidence type="ECO:0000313" key="2">
    <source>
        <dbReference type="Proteomes" id="UP000621492"/>
    </source>
</evidence>
<dbReference type="RefSeq" id="WP_155555401.1">
    <property type="nucleotide sequence ID" value="NZ_BMJD01000005.1"/>
</dbReference>
<keyword evidence="2" id="KW-1185">Reference proteome</keyword>
<dbReference type="Proteomes" id="UP000621492">
    <property type="component" value="Unassembled WGS sequence"/>
</dbReference>